<organism evidence="1 2">
    <name type="scientific">Physocladia obscura</name>
    <dbReference type="NCBI Taxonomy" id="109957"/>
    <lineage>
        <taxon>Eukaryota</taxon>
        <taxon>Fungi</taxon>
        <taxon>Fungi incertae sedis</taxon>
        <taxon>Chytridiomycota</taxon>
        <taxon>Chytridiomycota incertae sedis</taxon>
        <taxon>Chytridiomycetes</taxon>
        <taxon>Chytridiales</taxon>
        <taxon>Chytriomycetaceae</taxon>
        <taxon>Physocladia</taxon>
    </lineage>
</organism>
<protein>
    <submittedName>
        <fullName evidence="1">Uncharacterized protein</fullName>
    </submittedName>
</protein>
<evidence type="ECO:0000313" key="2">
    <source>
        <dbReference type="Proteomes" id="UP001211907"/>
    </source>
</evidence>
<dbReference type="EMBL" id="JADGJH010001422">
    <property type="protein sequence ID" value="KAJ3113753.1"/>
    <property type="molecule type" value="Genomic_DNA"/>
</dbReference>
<gene>
    <name evidence="1" type="ORF">HK100_001890</name>
</gene>
<reference evidence="1" key="1">
    <citation type="submission" date="2020-05" db="EMBL/GenBank/DDBJ databases">
        <title>Phylogenomic resolution of chytrid fungi.</title>
        <authorList>
            <person name="Stajich J.E."/>
            <person name="Amses K."/>
            <person name="Simmons R."/>
            <person name="Seto K."/>
            <person name="Myers J."/>
            <person name="Bonds A."/>
            <person name="Quandt C.A."/>
            <person name="Barry K."/>
            <person name="Liu P."/>
            <person name="Grigoriev I."/>
            <person name="Longcore J.E."/>
            <person name="James T.Y."/>
        </authorList>
    </citation>
    <scope>NUCLEOTIDE SEQUENCE</scope>
    <source>
        <strain evidence="1">JEL0513</strain>
    </source>
</reference>
<accession>A0AAD5SXS5</accession>
<dbReference type="Proteomes" id="UP001211907">
    <property type="component" value="Unassembled WGS sequence"/>
</dbReference>
<name>A0AAD5SXS5_9FUNG</name>
<comment type="caution">
    <text evidence="1">The sequence shown here is derived from an EMBL/GenBank/DDBJ whole genome shotgun (WGS) entry which is preliminary data.</text>
</comment>
<dbReference type="AlphaFoldDB" id="A0AAD5SXS5"/>
<evidence type="ECO:0000313" key="1">
    <source>
        <dbReference type="EMBL" id="KAJ3113753.1"/>
    </source>
</evidence>
<proteinExistence type="predicted"/>
<keyword evidence="2" id="KW-1185">Reference proteome</keyword>
<sequence length="142" mass="16484">MRYHHTKTDAELKAAISRFPDRRLKTLMASSKKRKHNSDDETDDKWAKYKKFLVTYALETLRNNSSTLQPVSTVPENEDNMTEALTELIKSNLALLSRQEIKSNEVRLTVAERLIRLNEIFDNGSKGDFYQFVLTNFGISKR</sequence>